<dbReference type="InterPro" id="IPR018060">
    <property type="entry name" value="HTH_AraC"/>
</dbReference>
<evidence type="ECO:0000313" key="4">
    <source>
        <dbReference type="EMBL" id="TJZ83747.1"/>
    </source>
</evidence>
<dbReference type="PROSITE" id="PS01124">
    <property type="entry name" value="HTH_ARAC_FAMILY_2"/>
    <property type="match status" value="1"/>
</dbReference>
<dbReference type="PANTHER" id="PTHR11019:SF199">
    <property type="entry name" value="HTH-TYPE TRANSCRIPTIONAL REGULATOR NIMR"/>
    <property type="match status" value="1"/>
</dbReference>
<comment type="caution">
    <text evidence="4">The sequence shown here is derived from an EMBL/GenBank/DDBJ whole genome shotgun (WGS) entry which is preliminary data.</text>
</comment>
<name>A0A4U0QPG2_9RHOB</name>
<dbReference type="PANTHER" id="PTHR11019">
    <property type="entry name" value="HTH-TYPE TRANSCRIPTIONAL REGULATOR NIMR"/>
    <property type="match status" value="1"/>
</dbReference>
<dbReference type="GO" id="GO:0003700">
    <property type="term" value="F:DNA-binding transcription factor activity"/>
    <property type="evidence" value="ECO:0007669"/>
    <property type="project" value="InterPro"/>
</dbReference>
<keyword evidence="1" id="KW-0805">Transcription regulation</keyword>
<keyword evidence="5" id="KW-1185">Reference proteome</keyword>
<dbReference type="AlphaFoldDB" id="A0A4U0QPG2"/>
<dbReference type="Pfam" id="PF12833">
    <property type="entry name" value="HTH_18"/>
    <property type="match status" value="1"/>
</dbReference>
<dbReference type="Proteomes" id="UP000306223">
    <property type="component" value="Unassembled WGS sequence"/>
</dbReference>
<dbReference type="EMBL" id="SUNH01000015">
    <property type="protein sequence ID" value="TJZ83747.1"/>
    <property type="molecule type" value="Genomic_DNA"/>
</dbReference>
<dbReference type="GO" id="GO:0043565">
    <property type="term" value="F:sequence-specific DNA binding"/>
    <property type="evidence" value="ECO:0007669"/>
    <property type="project" value="InterPro"/>
</dbReference>
<sequence length="347" mass="37476">MSLWERSGWKGGFPFSPTRLGPLGRAVRGQGGDVDVTAASICDTGATLPRTTPAALSYGRIVVPDALTVRVTPASRRTAPRRASLRLLPIGAFTWGSATPPVQPRTRPDHTLIWVTGGRMRLDFPRSGTILEPGDVRFIPSGTAFAARPRAGAEGHVLLISPELVAEVDPPLPRSVTAGCIGQGAAVLAATLQALVEEAARSPDRKALDCYLNVLSLRLSRLDPERDRRTSAGAALADRPLVDRFLALSASEIGSDRTLADLAQDLGTTLTQLDRACLQARGRRAIDLVHEQRLERAAELLRHTDRPTPRIAQDLGYASHGHFTRIFVAATGRTPETYRQQMTRTPD</sequence>
<evidence type="ECO:0000259" key="3">
    <source>
        <dbReference type="PROSITE" id="PS01124"/>
    </source>
</evidence>
<dbReference type="Gene3D" id="1.10.10.60">
    <property type="entry name" value="Homeodomain-like"/>
    <property type="match status" value="1"/>
</dbReference>
<evidence type="ECO:0000256" key="2">
    <source>
        <dbReference type="ARBA" id="ARBA00023163"/>
    </source>
</evidence>
<dbReference type="RefSeq" id="WP_136856949.1">
    <property type="nucleotide sequence ID" value="NZ_SUNH01000015.1"/>
</dbReference>
<accession>A0A4U0QPG2</accession>
<evidence type="ECO:0000256" key="1">
    <source>
        <dbReference type="ARBA" id="ARBA00023015"/>
    </source>
</evidence>
<protein>
    <submittedName>
        <fullName evidence="4">Helix-turn-helix domain-containing protein</fullName>
    </submittedName>
</protein>
<gene>
    <name evidence="4" type="ORF">FA740_11660</name>
</gene>
<reference evidence="4 5" key="1">
    <citation type="submission" date="2019-04" db="EMBL/GenBank/DDBJ databases">
        <authorList>
            <person name="Li J."/>
        </authorList>
    </citation>
    <scope>NUCLEOTIDE SEQUENCE [LARGE SCALE GENOMIC DNA]</scope>
    <source>
        <strain evidence="4 5">CCTCC AB2016182</strain>
    </source>
</reference>
<dbReference type="SMART" id="SM00342">
    <property type="entry name" value="HTH_ARAC"/>
    <property type="match status" value="1"/>
</dbReference>
<feature type="domain" description="HTH araC/xylS-type" evidence="3">
    <location>
        <begin position="243"/>
        <end position="341"/>
    </location>
</feature>
<evidence type="ECO:0000313" key="5">
    <source>
        <dbReference type="Proteomes" id="UP000306223"/>
    </source>
</evidence>
<proteinExistence type="predicted"/>
<dbReference type="SUPFAM" id="SSF46689">
    <property type="entry name" value="Homeodomain-like"/>
    <property type="match status" value="1"/>
</dbReference>
<dbReference type="OrthoDB" id="9814125at2"/>
<organism evidence="4 5">
    <name type="scientific">Paracoccus hibiscisoli</name>
    <dbReference type="NCBI Taxonomy" id="2023261"/>
    <lineage>
        <taxon>Bacteria</taxon>
        <taxon>Pseudomonadati</taxon>
        <taxon>Pseudomonadota</taxon>
        <taxon>Alphaproteobacteria</taxon>
        <taxon>Rhodobacterales</taxon>
        <taxon>Paracoccaceae</taxon>
        <taxon>Paracoccus</taxon>
    </lineage>
</organism>
<dbReference type="InterPro" id="IPR009057">
    <property type="entry name" value="Homeodomain-like_sf"/>
</dbReference>
<keyword evidence="2" id="KW-0804">Transcription</keyword>